<sequence length="184" mass="19883">MARASRVLAVLAAAALVPANADLAFTGYNPEHPTEPFDAASQMVSKLLVGTDSIRREDGWRQGFCNCIENGYIAGWYQYAPAMYVVDTCSHEKGFIMRTGHLQDRHTEPLEGMMSCDVLKLISYCFSHHAPEAIAHWNNTCANAHYTVPKCDVNCNAATHIAGGSGGVFAAFLVAVATLFARAA</sequence>
<reference evidence="3" key="1">
    <citation type="submission" date="2021-01" db="EMBL/GenBank/DDBJ databases">
        <authorList>
            <person name="Corre E."/>
            <person name="Pelletier E."/>
            <person name="Niang G."/>
            <person name="Scheremetjew M."/>
            <person name="Finn R."/>
            <person name="Kale V."/>
            <person name="Holt S."/>
            <person name="Cochrane G."/>
            <person name="Meng A."/>
            <person name="Brown T."/>
            <person name="Cohen L."/>
        </authorList>
    </citation>
    <scope>NUCLEOTIDE SEQUENCE</scope>
    <source>
        <strain evidence="3">SPMC142</strain>
    </source>
</reference>
<dbReference type="EMBL" id="HBIQ01057410">
    <property type="protein sequence ID" value="CAE0564699.1"/>
    <property type="molecule type" value="Transcribed_RNA"/>
</dbReference>
<keyword evidence="1" id="KW-0812">Transmembrane</keyword>
<accession>A0A7S3SUL8</accession>
<proteinExistence type="predicted"/>
<organism evidence="3">
    <name type="scientific">Strombidinopsis acuminata</name>
    <dbReference type="NCBI Taxonomy" id="141414"/>
    <lineage>
        <taxon>Eukaryota</taxon>
        <taxon>Sar</taxon>
        <taxon>Alveolata</taxon>
        <taxon>Ciliophora</taxon>
        <taxon>Intramacronucleata</taxon>
        <taxon>Spirotrichea</taxon>
        <taxon>Choreotrichia</taxon>
        <taxon>Choreotrichida</taxon>
        <taxon>Strombidinopsidae</taxon>
        <taxon>Strombidinopsis</taxon>
    </lineage>
</organism>
<evidence type="ECO:0000256" key="2">
    <source>
        <dbReference type="SAM" id="SignalP"/>
    </source>
</evidence>
<feature type="signal peptide" evidence="2">
    <location>
        <begin position="1"/>
        <end position="21"/>
    </location>
</feature>
<keyword evidence="1" id="KW-0472">Membrane</keyword>
<protein>
    <submittedName>
        <fullName evidence="3">Uncharacterized protein</fullName>
    </submittedName>
</protein>
<feature type="chain" id="PRO_5031361929" evidence="2">
    <location>
        <begin position="22"/>
        <end position="184"/>
    </location>
</feature>
<keyword evidence="1" id="KW-1133">Transmembrane helix</keyword>
<gene>
    <name evidence="3" type="ORF">SACU0126_LOCUS18271</name>
</gene>
<keyword evidence="2" id="KW-0732">Signal</keyword>
<feature type="transmembrane region" description="Helical" evidence="1">
    <location>
        <begin position="161"/>
        <end position="181"/>
    </location>
</feature>
<dbReference type="AlphaFoldDB" id="A0A7S3SUL8"/>
<evidence type="ECO:0000313" key="3">
    <source>
        <dbReference type="EMBL" id="CAE0564699.1"/>
    </source>
</evidence>
<name>A0A7S3SUL8_9SPIT</name>
<evidence type="ECO:0000256" key="1">
    <source>
        <dbReference type="SAM" id="Phobius"/>
    </source>
</evidence>